<comment type="catalytic activity">
    <reaction evidence="7">
        <text>shikimate + ATP = 3-phosphoshikimate + ADP + H(+)</text>
        <dbReference type="Rhea" id="RHEA:13121"/>
        <dbReference type="ChEBI" id="CHEBI:15378"/>
        <dbReference type="ChEBI" id="CHEBI:30616"/>
        <dbReference type="ChEBI" id="CHEBI:36208"/>
        <dbReference type="ChEBI" id="CHEBI:145989"/>
        <dbReference type="ChEBI" id="CHEBI:456216"/>
        <dbReference type="EC" id="2.7.1.71"/>
    </reaction>
</comment>
<keyword evidence="5 7" id="KW-0067">ATP-binding</keyword>
<comment type="subunit">
    <text evidence="7">Monomer.</text>
</comment>
<dbReference type="Pfam" id="PF01202">
    <property type="entry name" value="SKI"/>
    <property type="match status" value="1"/>
</dbReference>
<evidence type="ECO:0000256" key="4">
    <source>
        <dbReference type="ARBA" id="ARBA00022777"/>
    </source>
</evidence>
<dbReference type="GO" id="GO:0005829">
    <property type="term" value="C:cytosol"/>
    <property type="evidence" value="ECO:0007669"/>
    <property type="project" value="TreeGrafter"/>
</dbReference>
<evidence type="ECO:0000256" key="5">
    <source>
        <dbReference type="ARBA" id="ARBA00022840"/>
    </source>
</evidence>
<dbReference type="GO" id="GO:0000287">
    <property type="term" value="F:magnesium ion binding"/>
    <property type="evidence" value="ECO:0007669"/>
    <property type="project" value="UniProtKB-UniRule"/>
</dbReference>
<gene>
    <name evidence="7" type="primary">aroK</name>
    <name evidence="8" type="ORF">H9853_09965</name>
</gene>
<sequence>MQNTVFLVGYMGAGKTTIGKKISKALNKSFVDLDHHLVSEVGMSIPEYFSTHGEAAFRQKESEVLRNIPLQGQIISTGGGTPCFSENIDYMLANGVVVYLKLTPKALYSRLSASDVRKRPALKGLEGEQLLKHIEDTLAQREVFYNRAQISIDPVSVPLSQIIQAIENV</sequence>
<dbReference type="EMBL" id="DXEZ01000276">
    <property type="protein sequence ID" value="HIX55343.1"/>
    <property type="molecule type" value="Genomic_DNA"/>
</dbReference>
<evidence type="ECO:0000256" key="7">
    <source>
        <dbReference type="HAMAP-Rule" id="MF_00109"/>
    </source>
</evidence>
<dbReference type="GO" id="GO:0009423">
    <property type="term" value="P:chorismate biosynthetic process"/>
    <property type="evidence" value="ECO:0007669"/>
    <property type="project" value="UniProtKB-UniRule"/>
</dbReference>
<keyword evidence="4 7" id="KW-0418">Kinase</keyword>
<evidence type="ECO:0000256" key="1">
    <source>
        <dbReference type="ARBA" id="ARBA00022605"/>
    </source>
</evidence>
<reference evidence="8" key="2">
    <citation type="submission" date="2021-04" db="EMBL/GenBank/DDBJ databases">
        <authorList>
            <person name="Gilroy R."/>
        </authorList>
    </citation>
    <scope>NUCLEOTIDE SEQUENCE</scope>
    <source>
        <strain evidence="8">1719</strain>
    </source>
</reference>
<dbReference type="SUPFAM" id="SSF52540">
    <property type="entry name" value="P-loop containing nucleoside triphosphate hydrolases"/>
    <property type="match status" value="1"/>
</dbReference>
<dbReference type="PRINTS" id="PR01100">
    <property type="entry name" value="SHIKIMTKNASE"/>
</dbReference>
<evidence type="ECO:0000313" key="9">
    <source>
        <dbReference type="Proteomes" id="UP000824156"/>
    </source>
</evidence>
<dbReference type="PANTHER" id="PTHR21087:SF16">
    <property type="entry name" value="SHIKIMATE KINASE 1, CHLOROPLASTIC"/>
    <property type="match status" value="1"/>
</dbReference>
<proteinExistence type="inferred from homology"/>
<keyword evidence="2 7" id="KW-0808">Transferase</keyword>
<dbReference type="GO" id="GO:0009073">
    <property type="term" value="P:aromatic amino acid family biosynthetic process"/>
    <property type="evidence" value="ECO:0007669"/>
    <property type="project" value="UniProtKB-KW"/>
</dbReference>
<comment type="cofactor">
    <cofactor evidence="7">
        <name>Mg(2+)</name>
        <dbReference type="ChEBI" id="CHEBI:18420"/>
    </cofactor>
    <text evidence="7">Binds 1 Mg(2+) ion per subunit.</text>
</comment>
<comment type="similarity">
    <text evidence="7">Belongs to the shikimate kinase family.</text>
</comment>
<name>A0A9D2AZ89_9SPHI</name>
<accession>A0A9D2AZ89</accession>
<evidence type="ECO:0000313" key="8">
    <source>
        <dbReference type="EMBL" id="HIX55343.1"/>
    </source>
</evidence>
<dbReference type="EC" id="2.7.1.71" evidence="7"/>
<feature type="binding site" evidence="7">
    <location>
        <position position="119"/>
    </location>
    <ligand>
        <name>ATP</name>
        <dbReference type="ChEBI" id="CHEBI:30616"/>
    </ligand>
</feature>
<feature type="binding site" evidence="7">
    <location>
        <position position="58"/>
    </location>
    <ligand>
        <name>substrate</name>
    </ligand>
</feature>
<feature type="binding site" evidence="7">
    <location>
        <position position="141"/>
    </location>
    <ligand>
        <name>substrate</name>
    </ligand>
</feature>
<keyword evidence="7" id="KW-0460">Magnesium</keyword>
<feature type="binding site" evidence="7">
    <location>
        <position position="16"/>
    </location>
    <ligand>
        <name>Mg(2+)</name>
        <dbReference type="ChEBI" id="CHEBI:18420"/>
    </ligand>
</feature>
<dbReference type="Proteomes" id="UP000824156">
    <property type="component" value="Unassembled WGS sequence"/>
</dbReference>
<feature type="binding site" evidence="7">
    <location>
        <begin position="12"/>
        <end position="17"/>
    </location>
    <ligand>
        <name>ATP</name>
        <dbReference type="ChEBI" id="CHEBI:30616"/>
    </ligand>
</feature>
<dbReference type="GO" id="GO:0004765">
    <property type="term" value="F:shikimate kinase activity"/>
    <property type="evidence" value="ECO:0007669"/>
    <property type="project" value="UniProtKB-UniRule"/>
</dbReference>
<evidence type="ECO:0000256" key="6">
    <source>
        <dbReference type="ARBA" id="ARBA00023141"/>
    </source>
</evidence>
<feature type="binding site" evidence="7">
    <location>
        <position position="34"/>
    </location>
    <ligand>
        <name>substrate</name>
    </ligand>
</feature>
<evidence type="ECO:0000256" key="3">
    <source>
        <dbReference type="ARBA" id="ARBA00022741"/>
    </source>
</evidence>
<dbReference type="PANTHER" id="PTHR21087">
    <property type="entry name" value="SHIKIMATE KINASE"/>
    <property type="match status" value="1"/>
</dbReference>
<dbReference type="AlphaFoldDB" id="A0A9D2AZ89"/>
<comment type="function">
    <text evidence="7">Catalyzes the specific phosphorylation of the 3-hydroxyl group of shikimic acid using ATP as a cosubstrate.</text>
</comment>
<reference evidence="8" key="1">
    <citation type="journal article" date="2021" name="PeerJ">
        <title>Extensive microbial diversity within the chicken gut microbiome revealed by metagenomics and culture.</title>
        <authorList>
            <person name="Gilroy R."/>
            <person name="Ravi A."/>
            <person name="Getino M."/>
            <person name="Pursley I."/>
            <person name="Horton D.L."/>
            <person name="Alikhan N.F."/>
            <person name="Baker D."/>
            <person name="Gharbi K."/>
            <person name="Hall N."/>
            <person name="Watson M."/>
            <person name="Adriaenssens E.M."/>
            <person name="Foster-Nyarko E."/>
            <person name="Jarju S."/>
            <person name="Secka A."/>
            <person name="Antonio M."/>
            <person name="Oren A."/>
            <person name="Chaudhuri R.R."/>
            <person name="La Ragione R."/>
            <person name="Hildebrand F."/>
            <person name="Pallen M.J."/>
        </authorList>
    </citation>
    <scope>NUCLEOTIDE SEQUENCE</scope>
    <source>
        <strain evidence="8">1719</strain>
    </source>
</reference>
<dbReference type="CDD" id="cd00464">
    <property type="entry name" value="SK"/>
    <property type="match status" value="1"/>
</dbReference>
<comment type="subcellular location">
    <subcellularLocation>
        <location evidence="7">Cytoplasm</location>
    </subcellularLocation>
</comment>
<dbReference type="InterPro" id="IPR000623">
    <property type="entry name" value="Shikimate_kinase/TSH1"/>
</dbReference>
<dbReference type="GO" id="GO:0008652">
    <property type="term" value="P:amino acid biosynthetic process"/>
    <property type="evidence" value="ECO:0007669"/>
    <property type="project" value="UniProtKB-KW"/>
</dbReference>
<dbReference type="Gene3D" id="3.40.50.300">
    <property type="entry name" value="P-loop containing nucleotide triphosphate hydrolases"/>
    <property type="match status" value="1"/>
</dbReference>
<evidence type="ECO:0000256" key="2">
    <source>
        <dbReference type="ARBA" id="ARBA00022679"/>
    </source>
</evidence>
<comment type="caution">
    <text evidence="8">The sequence shown here is derived from an EMBL/GenBank/DDBJ whole genome shotgun (WGS) entry which is preliminary data.</text>
</comment>
<dbReference type="HAMAP" id="MF_00109">
    <property type="entry name" value="Shikimate_kinase"/>
    <property type="match status" value="1"/>
</dbReference>
<keyword evidence="3 7" id="KW-0547">Nucleotide-binding</keyword>
<protein>
    <recommendedName>
        <fullName evidence="7">Shikimate kinase</fullName>
        <shortName evidence="7">SK</shortName>
        <ecNumber evidence="7">2.7.1.71</ecNumber>
    </recommendedName>
</protein>
<feature type="binding site" evidence="7">
    <location>
        <position position="79"/>
    </location>
    <ligand>
        <name>substrate</name>
    </ligand>
</feature>
<keyword evidence="1 7" id="KW-0028">Amino-acid biosynthesis</keyword>
<keyword evidence="7" id="KW-0963">Cytoplasm</keyword>
<dbReference type="InterPro" id="IPR031322">
    <property type="entry name" value="Shikimate/glucono_kinase"/>
</dbReference>
<dbReference type="GO" id="GO:0005524">
    <property type="term" value="F:ATP binding"/>
    <property type="evidence" value="ECO:0007669"/>
    <property type="project" value="UniProtKB-UniRule"/>
</dbReference>
<keyword evidence="7" id="KW-0479">Metal-binding</keyword>
<comment type="caution">
    <text evidence="7">Lacks conserved residue(s) required for the propagation of feature annotation.</text>
</comment>
<dbReference type="InterPro" id="IPR027417">
    <property type="entry name" value="P-loop_NTPase"/>
</dbReference>
<comment type="pathway">
    <text evidence="7">Metabolic intermediate biosynthesis; chorismate biosynthesis; chorismate from D-erythrose 4-phosphate and phosphoenolpyruvate: step 5/7.</text>
</comment>
<organism evidence="8 9">
    <name type="scientific">Candidatus Sphingobacterium stercoripullorum</name>
    <dbReference type="NCBI Taxonomy" id="2838759"/>
    <lineage>
        <taxon>Bacteria</taxon>
        <taxon>Pseudomonadati</taxon>
        <taxon>Bacteroidota</taxon>
        <taxon>Sphingobacteriia</taxon>
        <taxon>Sphingobacteriales</taxon>
        <taxon>Sphingobacteriaceae</taxon>
        <taxon>Sphingobacterium</taxon>
    </lineage>
</organism>
<keyword evidence="6 7" id="KW-0057">Aromatic amino acid biosynthesis</keyword>